<dbReference type="InterPro" id="IPR003140">
    <property type="entry name" value="PLipase/COase/thioEstase"/>
</dbReference>
<proteinExistence type="predicted"/>
<dbReference type="Proteomes" id="UP000694251">
    <property type="component" value="Chromosome 6"/>
</dbReference>
<dbReference type="OrthoDB" id="1063355at2759"/>
<dbReference type="EMBL" id="JAEFBJ010000006">
    <property type="protein sequence ID" value="KAG7600334.1"/>
    <property type="molecule type" value="Genomic_DNA"/>
</dbReference>
<sequence length="364" mass="40400">MAASGSRNSADVLDSVVQPKGDHRVTIVWLHDKDEHFTDSVQFVKNLNLKNVKWICPSLVFPDSWNKPGYNINQYVREALYPTAELVDKLFLDEPENVIKGVGGFGMGAAVALHFATSCALNHYPINPRVVVAISGWLAKAWSIKNSVEFYSLGAKSRAASQSIFLTHGIDDPVVPHSCSCGEEAAVSLRNAGFGDVRFLPVARFGPTAHEINRSEMLICSVKAHHCATLDGFEARANHLREREERRECSDSCLVQEYDVLVKRYIAKIPVCRFYLCRFSSVVGVVGNCMILLEENSVILVTSGCVYKKALISQKREASCWISNKDIWWHCTRIRCGVGNVQVLNQNSAAFDQELKVAISPSPL</sequence>
<evidence type="ECO:0000259" key="1">
    <source>
        <dbReference type="Pfam" id="PF02230"/>
    </source>
</evidence>
<comment type="caution">
    <text evidence="2">The sequence shown here is derived from an EMBL/GenBank/DDBJ whole genome shotgun (WGS) entry which is preliminary data.</text>
</comment>
<keyword evidence="3" id="KW-1185">Reference proteome</keyword>
<evidence type="ECO:0000313" key="2">
    <source>
        <dbReference type="EMBL" id="KAG7600334.1"/>
    </source>
</evidence>
<reference evidence="2 3" key="1">
    <citation type="submission" date="2020-12" db="EMBL/GenBank/DDBJ databases">
        <title>Concerted genomic and epigenomic changes stabilize Arabidopsis allopolyploids.</title>
        <authorList>
            <person name="Chen Z."/>
        </authorList>
    </citation>
    <scope>NUCLEOTIDE SEQUENCE [LARGE SCALE GENOMIC DNA]</scope>
    <source>
        <strain evidence="2">As9502</strain>
        <tissue evidence="2">Leaf</tissue>
    </source>
</reference>
<dbReference type="PANTHER" id="PTHR46234">
    <property type="entry name" value="ALPHA/BETA-HYDROLASES SUPERFAMILY PROTEIN"/>
    <property type="match status" value="1"/>
</dbReference>
<name>A0A8T2CU00_ARASU</name>
<evidence type="ECO:0000313" key="3">
    <source>
        <dbReference type="Proteomes" id="UP000694251"/>
    </source>
</evidence>
<feature type="domain" description="Phospholipase/carboxylesterase/thioesterase" evidence="1">
    <location>
        <begin position="15"/>
        <end position="179"/>
    </location>
</feature>
<dbReference type="Pfam" id="PF02230">
    <property type="entry name" value="Abhydrolase_2"/>
    <property type="match status" value="1"/>
</dbReference>
<dbReference type="GO" id="GO:0016787">
    <property type="term" value="F:hydrolase activity"/>
    <property type="evidence" value="ECO:0007669"/>
    <property type="project" value="InterPro"/>
</dbReference>
<protein>
    <submittedName>
        <fullName evidence="2">Phospholipase/carboxylesterase/thioesterase</fullName>
    </submittedName>
</protein>
<dbReference type="AlphaFoldDB" id="A0A8T2CU00"/>
<organism evidence="2 3">
    <name type="scientific">Arabidopsis suecica</name>
    <name type="common">Swedish thale-cress</name>
    <name type="synonym">Cardaminopsis suecica</name>
    <dbReference type="NCBI Taxonomy" id="45249"/>
    <lineage>
        <taxon>Eukaryota</taxon>
        <taxon>Viridiplantae</taxon>
        <taxon>Streptophyta</taxon>
        <taxon>Embryophyta</taxon>
        <taxon>Tracheophyta</taxon>
        <taxon>Spermatophyta</taxon>
        <taxon>Magnoliopsida</taxon>
        <taxon>eudicotyledons</taxon>
        <taxon>Gunneridae</taxon>
        <taxon>Pentapetalae</taxon>
        <taxon>rosids</taxon>
        <taxon>malvids</taxon>
        <taxon>Brassicales</taxon>
        <taxon>Brassicaceae</taxon>
        <taxon>Camelineae</taxon>
        <taxon>Arabidopsis</taxon>
    </lineage>
</organism>
<gene>
    <name evidence="2" type="ORF">ISN44_As06g044460</name>
</gene>
<accession>A0A8T2CU00</accession>